<proteinExistence type="predicted"/>
<dbReference type="EMBL" id="JACIHM010000001">
    <property type="protein sequence ID" value="MBB4444263.1"/>
    <property type="molecule type" value="Genomic_DNA"/>
</dbReference>
<evidence type="ECO:0000313" key="3">
    <source>
        <dbReference type="EMBL" id="MBB4444263.1"/>
    </source>
</evidence>
<evidence type="ECO:0000313" key="5">
    <source>
        <dbReference type="Proteomes" id="UP000524535"/>
    </source>
</evidence>
<name>A0A7W6XZ45_9HYPH</name>
<dbReference type="Proteomes" id="UP000576087">
    <property type="component" value="Unassembled WGS sequence"/>
</dbReference>
<dbReference type="Proteomes" id="UP000520770">
    <property type="component" value="Unassembled WGS sequence"/>
</dbReference>
<sequence>MNDALANLPLFATDREIAIAVVGKERASYYTKAVIPMLERQGFPLRDPLHDGRPVPLVARFYSQYWGIGSGTAIGGPDGKEDWSAWDNTKRRSAKKKPQLGLDTRSQNALVFMAEHPDVRSHLAVPNASTHTMNVLVEKGALRPGKKDQDGDPTWVVTEAGKDEARRLAEYYGGKSRP</sequence>
<accession>A0A7W6XZ45</accession>
<evidence type="ECO:0000313" key="4">
    <source>
        <dbReference type="Proteomes" id="UP000520770"/>
    </source>
</evidence>
<dbReference type="EMBL" id="JACIGW010000001">
    <property type="protein sequence ID" value="MBB4348032.1"/>
    <property type="molecule type" value="Genomic_DNA"/>
</dbReference>
<evidence type="ECO:0000313" key="2">
    <source>
        <dbReference type="EMBL" id="MBB4409574.1"/>
    </source>
</evidence>
<dbReference type="RefSeq" id="WP_183822124.1">
    <property type="nucleotide sequence ID" value="NZ_JACIGW010000001.1"/>
</dbReference>
<evidence type="ECO:0000313" key="1">
    <source>
        <dbReference type="EMBL" id="MBB4348032.1"/>
    </source>
</evidence>
<evidence type="ECO:0000313" key="6">
    <source>
        <dbReference type="Proteomes" id="UP000576087"/>
    </source>
</evidence>
<organism evidence="3 6">
    <name type="scientific">Aliirhizobium cellulosilyticum</name>
    <dbReference type="NCBI Taxonomy" id="393664"/>
    <lineage>
        <taxon>Bacteria</taxon>
        <taxon>Pseudomonadati</taxon>
        <taxon>Pseudomonadota</taxon>
        <taxon>Alphaproteobacteria</taxon>
        <taxon>Hyphomicrobiales</taxon>
        <taxon>Rhizobiaceae</taxon>
        <taxon>Aliirhizobium</taxon>
    </lineage>
</organism>
<keyword evidence="5" id="KW-1185">Reference proteome</keyword>
<protein>
    <submittedName>
        <fullName evidence="3">Uncharacterized protein</fullName>
    </submittedName>
</protein>
<dbReference type="Proteomes" id="UP000524535">
    <property type="component" value="Unassembled WGS sequence"/>
</dbReference>
<gene>
    <name evidence="2" type="ORF">GGE31_000045</name>
    <name evidence="1" type="ORF">GGE33_001740</name>
    <name evidence="3" type="ORF">GGE35_000045</name>
</gene>
<comment type="caution">
    <text evidence="3">The sequence shown here is derived from an EMBL/GenBank/DDBJ whole genome shotgun (WGS) entry which is preliminary data.</text>
</comment>
<dbReference type="AlphaFoldDB" id="A0A7W6XZ45"/>
<reference evidence="4 5" key="1">
    <citation type="submission" date="2020-08" db="EMBL/GenBank/DDBJ databases">
        <title>Genomic Encyclopedia of Type Strains, Phase IV (KMG-V): Genome sequencing to study the core and pangenomes of soil and plant-associated prokaryotes.</title>
        <authorList>
            <person name="Whitman W."/>
        </authorList>
    </citation>
    <scope>NUCLEOTIDE SEQUENCE [LARGE SCALE GENOMIC DNA]</scope>
    <source>
        <strain evidence="2 5">SEMIA 444</strain>
        <strain evidence="1 4">SEMIA 448</strain>
        <strain evidence="3 6">SEMIA 452</strain>
    </source>
</reference>
<dbReference type="EMBL" id="JACIGY010000001">
    <property type="protein sequence ID" value="MBB4409574.1"/>
    <property type="molecule type" value="Genomic_DNA"/>
</dbReference>